<reference evidence="1 2" key="1">
    <citation type="submission" date="2020-02" db="EMBL/GenBank/DDBJ databases">
        <authorList>
            <person name="Ferguson B K."/>
        </authorList>
    </citation>
    <scope>NUCLEOTIDE SEQUENCE [LARGE SCALE GENOMIC DNA]</scope>
</reference>
<accession>A0A6H5GVH3</accession>
<organism evidence="1 2">
    <name type="scientific">Nesidiocoris tenuis</name>
    <dbReference type="NCBI Taxonomy" id="355587"/>
    <lineage>
        <taxon>Eukaryota</taxon>
        <taxon>Metazoa</taxon>
        <taxon>Ecdysozoa</taxon>
        <taxon>Arthropoda</taxon>
        <taxon>Hexapoda</taxon>
        <taxon>Insecta</taxon>
        <taxon>Pterygota</taxon>
        <taxon>Neoptera</taxon>
        <taxon>Paraneoptera</taxon>
        <taxon>Hemiptera</taxon>
        <taxon>Heteroptera</taxon>
        <taxon>Panheteroptera</taxon>
        <taxon>Cimicomorpha</taxon>
        <taxon>Miridae</taxon>
        <taxon>Dicyphina</taxon>
        <taxon>Nesidiocoris</taxon>
    </lineage>
</organism>
<proteinExistence type="predicted"/>
<dbReference type="EMBL" id="CADCXU010019628">
    <property type="protein sequence ID" value="CAB0007838.1"/>
    <property type="molecule type" value="Genomic_DNA"/>
</dbReference>
<dbReference type="AlphaFoldDB" id="A0A6H5GVH3"/>
<sequence length="80" mass="9063">MQLKKKIAGRFSSEVAYKILTQVQFKTNHDDSFITALVLNRHYLESVRTEGLGNRQADNLSKSQITYLSEQLEAVYGVNG</sequence>
<gene>
    <name evidence="1" type="ORF">NTEN_LOCUS13089</name>
</gene>
<evidence type="ECO:0000313" key="2">
    <source>
        <dbReference type="Proteomes" id="UP000479000"/>
    </source>
</evidence>
<name>A0A6H5GVH3_9HEMI</name>
<protein>
    <submittedName>
        <fullName evidence="1">Uncharacterized protein</fullName>
    </submittedName>
</protein>
<keyword evidence="2" id="KW-1185">Reference proteome</keyword>
<feature type="non-terminal residue" evidence="1">
    <location>
        <position position="80"/>
    </location>
</feature>
<evidence type="ECO:0000313" key="1">
    <source>
        <dbReference type="EMBL" id="CAB0007838.1"/>
    </source>
</evidence>
<dbReference type="Proteomes" id="UP000479000">
    <property type="component" value="Unassembled WGS sequence"/>
</dbReference>